<dbReference type="InterPro" id="IPR018247">
    <property type="entry name" value="EF_Hand_1_Ca_BS"/>
</dbReference>
<feature type="compositionally biased region" description="Polar residues" evidence="2">
    <location>
        <begin position="420"/>
        <end position="439"/>
    </location>
</feature>
<keyword evidence="5" id="KW-1185">Reference proteome</keyword>
<name>A0ABN9U3G0_9DINO</name>
<evidence type="ECO:0000256" key="2">
    <source>
        <dbReference type="SAM" id="MobiDB-lite"/>
    </source>
</evidence>
<evidence type="ECO:0000259" key="3">
    <source>
        <dbReference type="Pfam" id="PF10283"/>
    </source>
</evidence>
<gene>
    <name evidence="4" type="ORF">PCOR1329_LOCUS44872</name>
</gene>
<feature type="region of interest" description="Disordered" evidence="2">
    <location>
        <begin position="1"/>
        <end position="22"/>
    </location>
</feature>
<feature type="domain" description="PBZ-type" evidence="3">
    <location>
        <begin position="106"/>
        <end position="130"/>
    </location>
</feature>
<dbReference type="SUPFAM" id="SSF47473">
    <property type="entry name" value="EF-hand"/>
    <property type="match status" value="1"/>
</dbReference>
<dbReference type="Pfam" id="PF10283">
    <property type="entry name" value="zf-CCHH"/>
    <property type="match status" value="1"/>
</dbReference>
<organism evidence="4 5">
    <name type="scientific">Prorocentrum cordatum</name>
    <dbReference type="NCBI Taxonomy" id="2364126"/>
    <lineage>
        <taxon>Eukaryota</taxon>
        <taxon>Sar</taxon>
        <taxon>Alveolata</taxon>
        <taxon>Dinophyceae</taxon>
        <taxon>Prorocentrales</taxon>
        <taxon>Prorocentraceae</taxon>
        <taxon>Prorocentrum</taxon>
    </lineage>
</organism>
<reference evidence="4" key="1">
    <citation type="submission" date="2023-10" db="EMBL/GenBank/DDBJ databases">
        <authorList>
            <person name="Chen Y."/>
            <person name="Shah S."/>
            <person name="Dougan E. K."/>
            <person name="Thang M."/>
            <person name="Chan C."/>
        </authorList>
    </citation>
    <scope>NUCLEOTIDE SEQUENCE [LARGE SCALE GENOMIC DNA]</scope>
</reference>
<sequence length="496" mass="54295">MGCSASSAPGAPSPAPAPARASSGGAGVVFQFKCPHCTTVLQVSTAGANVQCPICEKVSRVECPPPPAPFNPPARKSLRQMRSTRSFRTGEKTRDMIQGCMDDITRRPCKFGLKCYRRNAEHLDQFLHPDNEDYSLSLWKFRDCRGEFLTLQQCMKFMDPFDKGIVDDKELLGELLKHLQGDGAPAGDDLQEIAAPPGSGIGAIWTSIDDDGNGFVSFAEFIEDWATEFGLGLPVGLDEQNGGSSGSSCAGLKCGYPGCTTGRDRDGMPCISFKPTRNGPSYMCRCRHKRSVHFVQDSLTEIQVPEYWKTAASQDADAAAAELAEWVDVSDQKHHFQALMDNSYKKVWTRDRGRTDDGKQKRVPSGYVVISVQRNENKKFCSCFCNRFFLHRRHQRAEVRRGGSKLQGVRGEDNAGEASAATSPRSSEGPSSRTATSGCCGTARRWRGPARSATRTSSRGTQAVPLARCTARGRGPGGLRRERHEGRRVRQGGERT</sequence>
<feature type="compositionally biased region" description="Low complexity" evidence="2">
    <location>
        <begin position="1"/>
        <end position="10"/>
    </location>
</feature>
<proteinExistence type="predicted"/>
<evidence type="ECO:0000313" key="4">
    <source>
        <dbReference type="EMBL" id="CAK0853364.1"/>
    </source>
</evidence>
<dbReference type="Proteomes" id="UP001189429">
    <property type="component" value="Unassembled WGS sequence"/>
</dbReference>
<feature type="region of interest" description="Disordered" evidence="2">
    <location>
        <begin position="66"/>
        <end position="87"/>
    </location>
</feature>
<dbReference type="EMBL" id="CAUYUJ010015393">
    <property type="protein sequence ID" value="CAK0853364.1"/>
    <property type="molecule type" value="Genomic_DNA"/>
</dbReference>
<keyword evidence="1" id="KW-0106">Calcium</keyword>
<feature type="region of interest" description="Disordered" evidence="2">
    <location>
        <begin position="396"/>
        <end position="496"/>
    </location>
</feature>
<dbReference type="InterPro" id="IPR019406">
    <property type="entry name" value="APLF_PBZ"/>
</dbReference>
<protein>
    <recommendedName>
        <fullName evidence="3">PBZ-type domain-containing protein</fullName>
    </recommendedName>
</protein>
<evidence type="ECO:0000313" key="5">
    <source>
        <dbReference type="Proteomes" id="UP001189429"/>
    </source>
</evidence>
<comment type="caution">
    <text evidence="4">The sequence shown here is derived from an EMBL/GenBank/DDBJ whole genome shotgun (WGS) entry which is preliminary data.</text>
</comment>
<accession>A0ABN9U3G0</accession>
<dbReference type="InterPro" id="IPR011992">
    <property type="entry name" value="EF-hand-dom_pair"/>
</dbReference>
<evidence type="ECO:0000256" key="1">
    <source>
        <dbReference type="ARBA" id="ARBA00022837"/>
    </source>
</evidence>
<dbReference type="PROSITE" id="PS00018">
    <property type="entry name" value="EF_HAND_1"/>
    <property type="match status" value="1"/>
</dbReference>